<keyword evidence="2" id="KW-1185">Reference proteome</keyword>
<gene>
    <name evidence="1" type="ORF">H4S07_002242</name>
</gene>
<organism evidence="1 2">
    <name type="scientific">Coemansia furcata</name>
    <dbReference type="NCBI Taxonomy" id="417177"/>
    <lineage>
        <taxon>Eukaryota</taxon>
        <taxon>Fungi</taxon>
        <taxon>Fungi incertae sedis</taxon>
        <taxon>Zoopagomycota</taxon>
        <taxon>Kickxellomycotina</taxon>
        <taxon>Kickxellomycetes</taxon>
        <taxon>Kickxellales</taxon>
        <taxon>Kickxellaceae</taxon>
        <taxon>Coemansia</taxon>
    </lineage>
</organism>
<proteinExistence type="predicted"/>
<name>A0ACC1LL63_9FUNG</name>
<comment type="caution">
    <text evidence="1">The sequence shown here is derived from an EMBL/GenBank/DDBJ whole genome shotgun (WGS) entry which is preliminary data.</text>
</comment>
<dbReference type="Proteomes" id="UP001140096">
    <property type="component" value="Unassembled WGS sequence"/>
</dbReference>
<accession>A0ACC1LL63</accession>
<protein>
    <submittedName>
        <fullName evidence="1">Uncharacterized protein</fullName>
    </submittedName>
</protein>
<evidence type="ECO:0000313" key="2">
    <source>
        <dbReference type="Proteomes" id="UP001140096"/>
    </source>
</evidence>
<sequence length="354" mass="38789">MSIAGSNDLEDLDSVIEFSDAEEADESPDDDIEQPLPVSPLPALVEPTELEDGKGENNIANSLPPHDDQERIPDTNTWTTNKSEAEVEASTHEDEPDMRLSNAEPSAKSSAPEIDEAPVDSEPEECTTDAQQIARNEWAWSREIEMGERSDDSIDSSFVPPSNDDDSSSDDGYMADTADDMSNVQSLLSDTTEMSDAEGQVDMAEPKEWRDHVEDIATNMDEDDMIPHALPPRLAIEEHQPEPILEFPGSPRRIDMGPDAGIVDEYQPYPLIEETQLQIEGVHIAGLLEYHLDEPQAPLQIEGVHIAGLLEYHEEAPQELAKQEPAPAAIPQDNDGADTPAPELENGRPGTSVL</sequence>
<dbReference type="EMBL" id="JANBUP010000519">
    <property type="protein sequence ID" value="KAJ2811153.1"/>
    <property type="molecule type" value="Genomic_DNA"/>
</dbReference>
<reference evidence="1" key="1">
    <citation type="submission" date="2022-07" db="EMBL/GenBank/DDBJ databases">
        <title>Phylogenomic reconstructions and comparative analyses of Kickxellomycotina fungi.</title>
        <authorList>
            <person name="Reynolds N.K."/>
            <person name="Stajich J.E."/>
            <person name="Barry K."/>
            <person name="Grigoriev I.V."/>
            <person name="Crous P."/>
            <person name="Smith M.E."/>
        </authorList>
    </citation>
    <scope>NUCLEOTIDE SEQUENCE</scope>
    <source>
        <strain evidence="1">CBS 102833</strain>
    </source>
</reference>
<evidence type="ECO:0000313" key="1">
    <source>
        <dbReference type="EMBL" id="KAJ2811153.1"/>
    </source>
</evidence>